<organism evidence="2 3">
    <name type="scientific">Rhizophagus irregularis</name>
    <dbReference type="NCBI Taxonomy" id="588596"/>
    <lineage>
        <taxon>Eukaryota</taxon>
        <taxon>Fungi</taxon>
        <taxon>Fungi incertae sedis</taxon>
        <taxon>Mucoromycota</taxon>
        <taxon>Glomeromycotina</taxon>
        <taxon>Glomeromycetes</taxon>
        <taxon>Glomerales</taxon>
        <taxon>Glomeraceae</taxon>
        <taxon>Rhizophagus</taxon>
    </lineage>
</organism>
<evidence type="ECO:0008006" key="4">
    <source>
        <dbReference type="Google" id="ProtNLM"/>
    </source>
</evidence>
<evidence type="ECO:0000256" key="1">
    <source>
        <dbReference type="SAM" id="MobiDB-lite"/>
    </source>
</evidence>
<reference evidence="2 3" key="2">
    <citation type="submission" date="2017-10" db="EMBL/GenBank/DDBJ databases">
        <title>Genome analyses suggest a sexual origin of heterokaryosis in a supposedly ancient asexual fungus.</title>
        <authorList>
            <person name="Corradi N."/>
            <person name="Sedzielewska K."/>
            <person name="Noel J."/>
            <person name="Charron P."/>
            <person name="Farinelli L."/>
            <person name="Marton T."/>
            <person name="Kruger M."/>
            <person name="Pelin A."/>
            <person name="Brachmann A."/>
            <person name="Corradi N."/>
        </authorList>
    </citation>
    <scope>NUCLEOTIDE SEQUENCE [LARGE SCALE GENOMIC DNA]</scope>
    <source>
        <strain evidence="2 3">A1</strain>
    </source>
</reference>
<comment type="caution">
    <text evidence="2">The sequence shown here is derived from an EMBL/GenBank/DDBJ whole genome shotgun (WGS) entry which is preliminary data.</text>
</comment>
<reference evidence="2 3" key="1">
    <citation type="submission" date="2017-10" db="EMBL/GenBank/DDBJ databases">
        <title>Extensive intraspecific genome diversity in a model arbuscular mycorrhizal fungus.</title>
        <authorList>
            <person name="Chen E.C.H."/>
            <person name="Morin E."/>
            <person name="Baudet D."/>
            <person name="Noel J."/>
            <person name="Ndikumana S."/>
            <person name="Charron P."/>
            <person name="St-Onge C."/>
            <person name="Giorgi J."/>
            <person name="Grigoriev I.V."/>
            <person name="Roux C."/>
            <person name="Martin F.M."/>
            <person name="Corradi N."/>
        </authorList>
    </citation>
    <scope>NUCLEOTIDE SEQUENCE [LARGE SCALE GENOMIC DNA]</scope>
    <source>
        <strain evidence="2 3">A1</strain>
    </source>
</reference>
<gene>
    <name evidence="2" type="ORF">RhiirA1_473634</name>
</gene>
<feature type="compositionally biased region" description="Basic and acidic residues" evidence="1">
    <location>
        <begin position="316"/>
        <end position="330"/>
    </location>
</feature>
<dbReference type="VEuPathDB" id="FungiDB:RhiirA1_473634"/>
<feature type="compositionally biased region" description="Low complexity" evidence="1">
    <location>
        <begin position="331"/>
        <end position="348"/>
    </location>
</feature>
<feature type="region of interest" description="Disordered" evidence="1">
    <location>
        <begin position="293"/>
        <end position="354"/>
    </location>
</feature>
<protein>
    <recommendedName>
        <fullName evidence="4">RRM domain-containing protein</fullName>
    </recommendedName>
</protein>
<dbReference type="VEuPathDB" id="FungiDB:FUN_005056"/>
<dbReference type="Proteomes" id="UP000232688">
    <property type="component" value="Unassembled WGS sequence"/>
</dbReference>
<dbReference type="VEuPathDB" id="FungiDB:RhiirFUN_020114"/>
<proteinExistence type="predicted"/>
<evidence type="ECO:0000313" key="2">
    <source>
        <dbReference type="EMBL" id="PKC56693.1"/>
    </source>
</evidence>
<sequence length="468" mass="52285">MLLASLGDKAELEGRGGERNRTFFAIMKQISFKTASEIGNENVGEHYNIEAFLEFCHQIMNMSTSSGLFEKHNCTVTENSMDEDYVANAQTADVGKDGFSSSPQQNIWQKYFDLLPEKFCCPTVPSHIASSGNVDASMHAPSNKDNGDNLFLETYESYTEKAHMTSSGDAKRLVIHFHTADIKITLWPTSRNSKTLLLAASFQDPMRKYNKPALYMTMLIQSHDLLTNGPFTASPPVSESLCDINLALLTCELGAKAINIPLSLNSYKPKRWAYVTFNSQETMDAALEQTERFNVNQPRHSNSNANARSRSHSRSKSRDRSSSTLRRDNNNKTNSNNINNRNTPNPNSTQHTWQHSKECSVSFSSSFRSIAHLLPCQTPNSALSTDDAANILNLLRELQCEVANFHKRISALELADQRMTRIKSHLGLNPIPTIIKPELDLMQEDATISHVPLNIHPSAKSSSPLKVF</sequence>
<accession>A0A2N0R056</accession>
<name>A0A2N0R056_9GLOM</name>
<dbReference type="AlphaFoldDB" id="A0A2N0R056"/>
<feature type="compositionally biased region" description="Low complexity" evidence="1">
    <location>
        <begin position="299"/>
        <end position="308"/>
    </location>
</feature>
<dbReference type="EMBL" id="LLXH01002061">
    <property type="protein sequence ID" value="PKC56693.1"/>
    <property type="molecule type" value="Genomic_DNA"/>
</dbReference>
<evidence type="ECO:0000313" key="3">
    <source>
        <dbReference type="Proteomes" id="UP000232688"/>
    </source>
</evidence>